<keyword evidence="4" id="KW-1185">Reference proteome</keyword>
<comment type="caution">
    <text evidence="3">The sequence shown here is derived from an EMBL/GenBank/DDBJ whole genome shotgun (WGS) entry which is preliminary data.</text>
</comment>
<dbReference type="SUPFAM" id="SSF82771">
    <property type="entry name" value="GIY-YIG endonuclease"/>
    <property type="match status" value="1"/>
</dbReference>
<evidence type="ECO:0000256" key="1">
    <source>
        <dbReference type="ARBA" id="ARBA00007435"/>
    </source>
</evidence>
<dbReference type="CDD" id="cd10456">
    <property type="entry name" value="GIY-YIG_UPF0213"/>
    <property type="match status" value="1"/>
</dbReference>
<organism evidence="3 4">
    <name type="scientific">Ruthenibacterium intestinale</name>
    <dbReference type="NCBI Taxonomy" id="3133163"/>
    <lineage>
        <taxon>Bacteria</taxon>
        <taxon>Bacillati</taxon>
        <taxon>Bacillota</taxon>
        <taxon>Clostridia</taxon>
        <taxon>Eubacteriales</taxon>
        <taxon>Oscillospiraceae</taxon>
        <taxon>Ruthenibacterium</taxon>
    </lineage>
</organism>
<proteinExistence type="inferred from homology"/>
<reference evidence="3 4" key="1">
    <citation type="submission" date="2024-03" db="EMBL/GenBank/DDBJ databases">
        <title>Human intestinal bacterial collection.</title>
        <authorList>
            <person name="Pauvert C."/>
            <person name="Hitch T.C.A."/>
            <person name="Clavel T."/>
        </authorList>
    </citation>
    <scope>NUCLEOTIDE SEQUENCE [LARGE SCALE GENOMIC DNA]</scope>
    <source>
        <strain evidence="3 4">CLA-JM-H11</strain>
    </source>
</reference>
<sequence length="122" mass="13472">MLQCADGTLYTGWTPNLARRLQAHRAGKGAKYTRGRGPLMLVYTEQLDDKSQALRREAELKALPRNRKLALCAPFRQAVQALTAAGRQDALSLLESGARLLECDGKTVRIQGKDGAEQVFFL</sequence>
<comment type="similarity">
    <text evidence="1">Belongs to the UPF0213 family.</text>
</comment>
<dbReference type="PANTHER" id="PTHR34477">
    <property type="entry name" value="UPF0213 PROTEIN YHBQ"/>
    <property type="match status" value="1"/>
</dbReference>
<dbReference type="Pfam" id="PF01541">
    <property type="entry name" value="GIY-YIG"/>
    <property type="match status" value="1"/>
</dbReference>
<gene>
    <name evidence="3" type="ORF">WMO24_15350</name>
</gene>
<accession>A0ABV1GJG7</accession>
<name>A0ABV1GJG7_9FIRM</name>
<dbReference type="Proteomes" id="UP001477672">
    <property type="component" value="Unassembled WGS sequence"/>
</dbReference>
<protein>
    <submittedName>
        <fullName evidence="3">GIY-YIG nuclease family protein</fullName>
    </submittedName>
</protein>
<dbReference type="RefSeq" id="WP_349217266.1">
    <property type="nucleotide sequence ID" value="NZ_JBBMFA010000116.1"/>
</dbReference>
<dbReference type="Gene3D" id="3.40.1440.10">
    <property type="entry name" value="GIY-YIG endonuclease"/>
    <property type="match status" value="1"/>
</dbReference>
<evidence type="ECO:0000313" key="4">
    <source>
        <dbReference type="Proteomes" id="UP001477672"/>
    </source>
</evidence>
<dbReference type="PANTHER" id="PTHR34477:SF1">
    <property type="entry name" value="UPF0213 PROTEIN YHBQ"/>
    <property type="match status" value="1"/>
</dbReference>
<dbReference type="InterPro" id="IPR035901">
    <property type="entry name" value="GIY-YIG_endonuc_sf"/>
</dbReference>
<dbReference type="PROSITE" id="PS50164">
    <property type="entry name" value="GIY_YIG"/>
    <property type="match status" value="1"/>
</dbReference>
<evidence type="ECO:0000313" key="3">
    <source>
        <dbReference type="EMBL" id="MEQ2521792.1"/>
    </source>
</evidence>
<feature type="domain" description="GIY-YIG" evidence="2">
    <location>
        <begin position="1"/>
        <end position="70"/>
    </location>
</feature>
<dbReference type="InterPro" id="IPR050190">
    <property type="entry name" value="UPF0213_domain"/>
</dbReference>
<dbReference type="EMBL" id="JBBMFA010000116">
    <property type="protein sequence ID" value="MEQ2521792.1"/>
    <property type="molecule type" value="Genomic_DNA"/>
</dbReference>
<dbReference type="InterPro" id="IPR000305">
    <property type="entry name" value="GIY-YIG_endonuc"/>
</dbReference>
<evidence type="ECO:0000259" key="2">
    <source>
        <dbReference type="PROSITE" id="PS50164"/>
    </source>
</evidence>